<comment type="caution">
    <text evidence="2">The sequence shown here is derived from an EMBL/GenBank/DDBJ whole genome shotgun (WGS) entry which is preliminary data.</text>
</comment>
<reference evidence="2" key="1">
    <citation type="journal article" date="2019" name="Sci. Rep.">
        <title>Draft genome of Tanacetum cinerariifolium, the natural source of mosquito coil.</title>
        <authorList>
            <person name="Yamashiro T."/>
            <person name="Shiraishi A."/>
            <person name="Satake H."/>
            <person name="Nakayama K."/>
        </authorList>
    </citation>
    <scope>NUCLEOTIDE SEQUENCE</scope>
</reference>
<feature type="region of interest" description="Disordered" evidence="1">
    <location>
        <begin position="59"/>
        <end position="83"/>
    </location>
</feature>
<dbReference type="AlphaFoldDB" id="A0A699XKC7"/>
<evidence type="ECO:0000256" key="1">
    <source>
        <dbReference type="SAM" id="MobiDB-lite"/>
    </source>
</evidence>
<accession>A0A699XKC7</accession>
<feature type="compositionally biased region" description="Basic and acidic residues" evidence="1">
    <location>
        <begin position="72"/>
        <end position="83"/>
    </location>
</feature>
<proteinExistence type="predicted"/>
<name>A0A699XKC7_TANCI</name>
<evidence type="ECO:0000313" key="2">
    <source>
        <dbReference type="EMBL" id="GFD57361.1"/>
    </source>
</evidence>
<protein>
    <submittedName>
        <fullName evidence="2">Uncharacterized protein</fullName>
    </submittedName>
</protein>
<organism evidence="2">
    <name type="scientific">Tanacetum cinerariifolium</name>
    <name type="common">Dalmatian daisy</name>
    <name type="synonym">Chrysanthemum cinerariifolium</name>
    <dbReference type="NCBI Taxonomy" id="118510"/>
    <lineage>
        <taxon>Eukaryota</taxon>
        <taxon>Viridiplantae</taxon>
        <taxon>Streptophyta</taxon>
        <taxon>Embryophyta</taxon>
        <taxon>Tracheophyta</taxon>
        <taxon>Spermatophyta</taxon>
        <taxon>Magnoliopsida</taxon>
        <taxon>eudicotyledons</taxon>
        <taxon>Gunneridae</taxon>
        <taxon>Pentapetalae</taxon>
        <taxon>asterids</taxon>
        <taxon>campanulids</taxon>
        <taxon>Asterales</taxon>
        <taxon>Asteraceae</taxon>
        <taxon>Asteroideae</taxon>
        <taxon>Anthemideae</taxon>
        <taxon>Anthemidinae</taxon>
        <taxon>Tanacetum</taxon>
    </lineage>
</organism>
<sequence>AWTAYEFNADFSCAEIAIGKHIVMRSVTFGSASNHYAFDDERVGAVEKRAMVYPVPFPAVPLHDSPHSSPPRRTDPDAHCRST</sequence>
<feature type="non-terminal residue" evidence="2">
    <location>
        <position position="1"/>
    </location>
</feature>
<gene>
    <name evidence="2" type="ORF">Tci_929330</name>
</gene>
<dbReference type="EMBL" id="BKCJ011840178">
    <property type="protein sequence ID" value="GFD57361.1"/>
    <property type="molecule type" value="Genomic_DNA"/>
</dbReference>